<name>A0A1X7G2S9_TRICW</name>
<dbReference type="EMBL" id="FXAH01000013">
    <property type="protein sequence ID" value="SMF62980.1"/>
    <property type="molecule type" value="Genomic_DNA"/>
</dbReference>
<evidence type="ECO:0000313" key="3">
    <source>
        <dbReference type="Proteomes" id="UP000192911"/>
    </source>
</evidence>
<keyword evidence="3" id="KW-1185">Reference proteome</keyword>
<sequence length="91" mass="9508">MKHMVVCCVRNGMAGRLVCAAVLSALLAGCGSSAPLFTRDGRPTIQVQCPAQGPWNACTENARGICSGDIDIIQQSTDSGAHNVLFACRSK</sequence>
<reference evidence="3" key="1">
    <citation type="submission" date="2017-04" db="EMBL/GenBank/DDBJ databases">
        <authorList>
            <person name="Varghese N."/>
            <person name="Submissions S."/>
        </authorList>
    </citation>
    <scope>NUCLEOTIDE SEQUENCE [LARGE SCALE GENOMIC DNA]</scope>
    <source>
        <strain evidence="3">Ballard 720</strain>
    </source>
</reference>
<protein>
    <recommendedName>
        <fullName evidence="4">Lipoprotein</fullName>
    </recommendedName>
</protein>
<dbReference type="AlphaFoldDB" id="A0A1X7G2S9"/>
<gene>
    <name evidence="2" type="ORF">SAMN06295900_11357</name>
</gene>
<accession>A0A1X7G2S9</accession>
<organism evidence="2 3">
    <name type="scientific">Trinickia caryophylli</name>
    <name type="common">Paraburkholderia caryophylli</name>
    <dbReference type="NCBI Taxonomy" id="28094"/>
    <lineage>
        <taxon>Bacteria</taxon>
        <taxon>Pseudomonadati</taxon>
        <taxon>Pseudomonadota</taxon>
        <taxon>Betaproteobacteria</taxon>
        <taxon>Burkholderiales</taxon>
        <taxon>Burkholderiaceae</taxon>
        <taxon>Trinickia</taxon>
    </lineage>
</organism>
<evidence type="ECO:0008006" key="4">
    <source>
        <dbReference type="Google" id="ProtNLM"/>
    </source>
</evidence>
<feature type="signal peptide" evidence="1">
    <location>
        <begin position="1"/>
        <end position="34"/>
    </location>
</feature>
<proteinExistence type="predicted"/>
<feature type="chain" id="PRO_5010890334" description="Lipoprotein" evidence="1">
    <location>
        <begin position="35"/>
        <end position="91"/>
    </location>
</feature>
<dbReference type="PROSITE" id="PS51257">
    <property type="entry name" value="PROKAR_LIPOPROTEIN"/>
    <property type="match status" value="1"/>
</dbReference>
<keyword evidence="1" id="KW-0732">Signal</keyword>
<dbReference type="Proteomes" id="UP000192911">
    <property type="component" value="Unassembled WGS sequence"/>
</dbReference>
<evidence type="ECO:0000313" key="2">
    <source>
        <dbReference type="EMBL" id="SMF62980.1"/>
    </source>
</evidence>
<evidence type="ECO:0000256" key="1">
    <source>
        <dbReference type="SAM" id="SignalP"/>
    </source>
</evidence>